<keyword evidence="1" id="KW-0808">Transferase</keyword>
<name>A0A494WLG2_CLOS5</name>
<evidence type="ECO:0000256" key="1">
    <source>
        <dbReference type="ARBA" id="ARBA00022679"/>
    </source>
</evidence>
<dbReference type="GO" id="GO:0008080">
    <property type="term" value="F:N-acetyltransferase activity"/>
    <property type="evidence" value="ECO:0007669"/>
    <property type="project" value="TreeGrafter"/>
</dbReference>
<dbReference type="SUPFAM" id="SSF55729">
    <property type="entry name" value="Acyl-CoA N-acyltransferases (Nat)"/>
    <property type="match status" value="1"/>
</dbReference>
<reference evidence="4 5" key="1">
    <citation type="journal article" date="2019" name="Appl. Environ. Microbiol.">
        <title>Clostridium scindens ATCC 35704: integration of nutritional requirements, the complete genome sequence, and global transcriptional responses to bile acids.</title>
        <authorList>
            <person name="Devendran S."/>
            <person name="Shrestha R."/>
            <person name="Alves J.M.P."/>
            <person name="Wolf P.G."/>
            <person name="Ly L."/>
            <person name="Hernandez A.G."/>
            <person name="Mendez-Garcia C."/>
            <person name="Inboden A."/>
            <person name="Wiley J."/>
            <person name="Paul O."/>
            <person name="Allen A."/>
            <person name="Springer E."/>
            <person name="Wright C.L."/>
            <person name="Fields C.J."/>
            <person name="Daniel S.L."/>
            <person name="Ridlon J.M."/>
        </authorList>
    </citation>
    <scope>NUCLEOTIDE SEQUENCE [LARGE SCALE GENOMIC DNA]</scope>
    <source>
        <strain evidence="4 5">ATCC 35704</strain>
    </source>
</reference>
<dbReference type="Proteomes" id="UP000289664">
    <property type="component" value="Chromosome"/>
</dbReference>
<dbReference type="PANTHER" id="PTHR10545">
    <property type="entry name" value="DIAMINE N-ACETYLTRANSFERASE"/>
    <property type="match status" value="1"/>
</dbReference>
<gene>
    <name evidence="4" type="ORF">HDCHBGLK_02290</name>
</gene>
<dbReference type="RefSeq" id="WP_009248112.1">
    <property type="nucleotide sequence ID" value="NZ_CP036170.1"/>
</dbReference>
<dbReference type="OrthoDB" id="95438at2"/>
<dbReference type="InterPro" id="IPR000182">
    <property type="entry name" value="GNAT_dom"/>
</dbReference>
<proteinExistence type="predicted"/>
<dbReference type="PROSITE" id="PS51186">
    <property type="entry name" value="GNAT"/>
    <property type="match status" value="1"/>
</dbReference>
<keyword evidence="5" id="KW-1185">Reference proteome</keyword>
<dbReference type="Gene3D" id="3.40.630.30">
    <property type="match status" value="1"/>
</dbReference>
<evidence type="ECO:0000313" key="5">
    <source>
        <dbReference type="Proteomes" id="UP000289664"/>
    </source>
</evidence>
<organism evidence="4 5">
    <name type="scientific">Clostridium scindens (strain ATCC 35704 / DSM 5676 / VPI 13733 / 19)</name>
    <dbReference type="NCBI Taxonomy" id="411468"/>
    <lineage>
        <taxon>Bacteria</taxon>
        <taxon>Bacillati</taxon>
        <taxon>Bacillota</taxon>
        <taxon>Clostridia</taxon>
        <taxon>Lachnospirales</taxon>
        <taxon>Lachnospiraceae</taxon>
    </lineage>
</organism>
<dbReference type="EMBL" id="CP036170">
    <property type="protein sequence ID" value="QBF74882.1"/>
    <property type="molecule type" value="Genomic_DNA"/>
</dbReference>
<dbReference type="InterPro" id="IPR051016">
    <property type="entry name" value="Diverse_Substrate_AcTransf"/>
</dbReference>
<protein>
    <recommendedName>
        <fullName evidence="3">N-acetyltransferase domain-containing protein</fullName>
    </recommendedName>
</protein>
<evidence type="ECO:0000313" key="4">
    <source>
        <dbReference type="EMBL" id="QBF74882.1"/>
    </source>
</evidence>
<dbReference type="AlphaFoldDB" id="A0A494WLG2"/>
<dbReference type="KEGG" id="csci:HDCHBGLK_02290"/>
<sequence length="150" mass="17706">MIREIREEDKQLYMDLTEEFYNSEAVLHPIPEAYREATFHEMMRSQDYVKAYILEKDGQAAGYGLTSYTFSQEAGGKAVWLEELYIRPQFRCHGLGKEFFAYVDEQIAPKVMRLRLEIEPDNLRAKKLYLAMGYEDLPYAQMIKEVQEVQ</sequence>
<dbReference type="Pfam" id="PF00583">
    <property type="entry name" value="Acetyltransf_1"/>
    <property type="match status" value="1"/>
</dbReference>
<dbReference type="CDD" id="cd04301">
    <property type="entry name" value="NAT_SF"/>
    <property type="match status" value="1"/>
</dbReference>
<accession>A0A494WLG2</accession>
<feature type="domain" description="N-acetyltransferase" evidence="3">
    <location>
        <begin position="1"/>
        <end position="150"/>
    </location>
</feature>
<dbReference type="InterPro" id="IPR016181">
    <property type="entry name" value="Acyl_CoA_acyltransferase"/>
</dbReference>
<evidence type="ECO:0000259" key="3">
    <source>
        <dbReference type="PROSITE" id="PS51186"/>
    </source>
</evidence>
<evidence type="ECO:0000256" key="2">
    <source>
        <dbReference type="ARBA" id="ARBA00023315"/>
    </source>
</evidence>
<dbReference type="PANTHER" id="PTHR10545:SF29">
    <property type="entry name" value="GH14572P-RELATED"/>
    <property type="match status" value="1"/>
</dbReference>
<dbReference type="GeneID" id="62696494"/>
<keyword evidence="2" id="KW-0012">Acyltransferase</keyword>